<reference evidence="1 2" key="1">
    <citation type="submission" date="2012-04" db="EMBL/GenBank/DDBJ databases">
        <title>The Genome Sequence of Saprolegnia declina VS20.</title>
        <authorList>
            <consortium name="The Broad Institute Genome Sequencing Platform"/>
            <person name="Russ C."/>
            <person name="Nusbaum C."/>
            <person name="Tyler B."/>
            <person name="van West P."/>
            <person name="Dieguez-Uribeondo J."/>
            <person name="de Bruijn I."/>
            <person name="Tripathy S."/>
            <person name="Jiang R."/>
            <person name="Young S.K."/>
            <person name="Zeng Q."/>
            <person name="Gargeya S."/>
            <person name="Fitzgerald M."/>
            <person name="Haas B."/>
            <person name="Abouelleil A."/>
            <person name="Alvarado L."/>
            <person name="Arachchi H.M."/>
            <person name="Berlin A."/>
            <person name="Chapman S.B."/>
            <person name="Goldberg J."/>
            <person name="Griggs A."/>
            <person name="Gujja S."/>
            <person name="Hansen M."/>
            <person name="Howarth C."/>
            <person name="Imamovic A."/>
            <person name="Larimer J."/>
            <person name="McCowen C."/>
            <person name="Montmayeur A."/>
            <person name="Murphy C."/>
            <person name="Neiman D."/>
            <person name="Pearson M."/>
            <person name="Priest M."/>
            <person name="Roberts A."/>
            <person name="Saif S."/>
            <person name="Shea T."/>
            <person name="Sisk P."/>
            <person name="Sykes S."/>
            <person name="Wortman J."/>
            <person name="Nusbaum C."/>
            <person name="Birren B."/>
        </authorList>
    </citation>
    <scope>NUCLEOTIDE SEQUENCE [LARGE SCALE GENOMIC DNA]</scope>
    <source>
        <strain evidence="1 2">VS20</strain>
    </source>
</reference>
<organism evidence="1 2">
    <name type="scientific">Saprolegnia diclina (strain VS20)</name>
    <dbReference type="NCBI Taxonomy" id="1156394"/>
    <lineage>
        <taxon>Eukaryota</taxon>
        <taxon>Sar</taxon>
        <taxon>Stramenopiles</taxon>
        <taxon>Oomycota</taxon>
        <taxon>Saprolegniomycetes</taxon>
        <taxon>Saprolegniales</taxon>
        <taxon>Saprolegniaceae</taxon>
        <taxon>Saprolegnia</taxon>
    </lineage>
</organism>
<dbReference type="AlphaFoldDB" id="T0PK82"/>
<evidence type="ECO:0000313" key="2">
    <source>
        <dbReference type="Proteomes" id="UP000030762"/>
    </source>
</evidence>
<dbReference type="SUPFAM" id="SSF48403">
    <property type="entry name" value="Ankyrin repeat"/>
    <property type="match status" value="1"/>
</dbReference>
<dbReference type="Proteomes" id="UP000030762">
    <property type="component" value="Unassembled WGS sequence"/>
</dbReference>
<evidence type="ECO:0000313" key="1">
    <source>
        <dbReference type="EMBL" id="EQC25794.1"/>
    </source>
</evidence>
<dbReference type="OrthoDB" id="74529at2759"/>
<dbReference type="RefSeq" id="XP_008620769.1">
    <property type="nucleotide sequence ID" value="XM_008622547.1"/>
</dbReference>
<protein>
    <submittedName>
        <fullName evidence="1">Uncharacterized protein</fullName>
    </submittedName>
</protein>
<dbReference type="VEuPathDB" id="FungiDB:SDRG_16342"/>
<dbReference type="Gene3D" id="1.25.40.20">
    <property type="entry name" value="Ankyrin repeat-containing domain"/>
    <property type="match status" value="2"/>
</dbReference>
<dbReference type="InParanoid" id="T0PK82"/>
<gene>
    <name evidence="1" type="ORF">SDRG_16342</name>
</gene>
<keyword evidence="2" id="KW-1185">Reference proteome</keyword>
<dbReference type="PANTHER" id="PTHR46586:SF3">
    <property type="entry name" value="ANKYRIN REPEAT-CONTAINING PROTEIN"/>
    <property type="match status" value="1"/>
</dbReference>
<proteinExistence type="predicted"/>
<dbReference type="Pfam" id="PF13637">
    <property type="entry name" value="Ank_4"/>
    <property type="match status" value="2"/>
</dbReference>
<sequence length="349" mass="37915">MWANVADVQPLILAFAGPLTQLLHGTLDGDQLRSTGGEALKQAIWRDAFRLDLDGDLDMLPPTKLSAADCCCISSKSMYARTKTQLIKTHTIVYERDDALERLLAAAMAHLWIDELDTSDPCALAQTAILGGHMQLLCCLRDDYGVDLAAISHVDDHDSPLAMDWAAGHGYLDVVQLLRDAGCSGCSTEALDDAAFNGHLDVVQWLHRHRTEGGTSSGVDFAIAATHYDIATFLRSHCGLWISDRALYYSASMGSLGGVMYLDQECHASCGADVMDAAAANGHLHIVQYLHTHRSEGCTRKAMDDAASAGHLETVVWLHKHRDEGCTTDAMDAAAERGHLHVVEWLHAT</sequence>
<dbReference type="eggNOG" id="KOG0504">
    <property type="taxonomic scope" value="Eukaryota"/>
</dbReference>
<accession>T0PK82</accession>
<dbReference type="InterPro" id="IPR036770">
    <property type="entry name" value="Ankyrin_rpt-contain_sf"/>
</dbReference>
<dbReference type="EMBL" id="JH767255">
    <property type="protein sequence ID" value="EQC25794.1"/>
    <property type="molecule type" value="Genomic_DNA"/>
</dbReference>
<name>T0PK82_SAPDV</name>
<dbReference type="GeneID" id="19957069"/>
<dbReference type="InterPro" id="IPR052050">
    <property type="entry name" value="SecEffector_AnkRepeat"/>
</dbReference>
<dbReference type="InterPro" id="IPR002110">
    <property type="entry name" value="Ankyrin_rpt"/>
</dbReference>
<dbReference type="STRING" id="1156394.T0PK82"/>
<dbReference type="PANTHER" id="PTHR46586">
    <property type="entry name" value="ANKYRIN REPEAT-CONTAINING PROTEIN"/>
    <property type="match status" value="1"/>
</dbReference>